<dbReference type="AlphaFoldDB" id="A0A479ZV23"/>
<comment type="caution">
    <text evidence="1">The sequence shown here is derived from an EMBL/GenBank/DDBJ whole genome shotgun (WGS) entry which is preliminary data.</text>
</comment>
<dbReference type="Proteomes" id="UP000300142">
    <property type="component" value="Unassembled WGS sequence"/>
</dbReference>
<name>A0A479ZV23_9CYAN</name>
<evidence type="ECO:0000313" key="2">
    <source>
        <dbReference type="Proteomes" id="UP000300142"/>
    </source>
</evidence>
<reference evidence="2" key="1">
    <citation type="submission" date="2019-02" db="EMBL/GenBank/DDBJ databases">
        <title>Draft genome sequence of Sphaerospermopsis reniformis NIES-1949.</title>
        <authorList>
            <person name="Yamaguchi H."/>
            <person name="Suzuki S."/>
            <person name="Kawachi M."/>
        </authorList>
    </citation>
    <scope>NUCLEOTIDE SEQUENCE [LARGE SCALE GENOMIC DNA]</scope>
    <source>
        <strain evidence="2">NIES-1949</strain>
    </source>
</reference>
<protein>
    <submittedName>
        <fullName evidence="1">Uncharacterized protein</fullName>
    </submittedName>
</protein>
<sequence>MQFIGSPKQPTFTVCQLVKGVYQQQKYRLGDIIVSGLFPNLQLKLDDVMPC</sequence>
<keyword evidence="2" id="KW-1185">Reference proteome</keyword>
<organism evidence="1 2">
    <name type="scientific">Sphaerospermopsis reniformis</name>
    <dbReference type="NCBI Taxonomy" id="531300"/>
    <lineage>
        <taxon>Bacteria</taxon>
        <taxon>Bacillati</taxon>
        <taxon>Cyanobacteriota</taxon>
        <taxon>Cyanophyceae</taxon>
        <taxon>Nostocales</taxon>
        <taxon>Aphanizomenonaceae</taxon>
        <taxon>Sphaerospermopsis</taxon>
    </lineage>
</organism>
<dbReference type="EMBL" id="BJCE01000003">
    <property type="protein sequence ID" value="GCL35108.1"/>
    <property type="molecule type" value="Genomic_DNA"/>
</dbReference>
<evidence type="ECO:0000313" key="1">
    <source>
        <dbReference type="EMBL" id="GCL35108.1"/>
    </source>
</evidence>
<gene>
    <name evidence="1" type="ORF">SR1949_02000</name>
</gene>
<proteinExistence type="predicted"/>
<accession>A0A479ZV23</accession>